<organism evidence="2 3">
    <name type="scientific">Rhodococcus pyridinivorans AK37</name>
    <dbReference type="NCBI Taxonomy" id="1114960"/>
    <lineage>
        <taxon>Bacteria</taxon>
        <taxon>Bacillati</taxon>
        <taxon>Actinomycetota</taxon>
        <taxon>Actinomycetes</taxon>
        <taxon>Mycobacteriales</taxon>
        <taxon>Nocardiaceae</taxon>
        <taxon>Rhodococcus</taxon>
    </lineage>
</organism>
<name>H0JWC2_9NOCA</name>
<reference evidence="2 3" key="1">
    <citation type="submission" date="2011-12" db="EMBL/GenBank/DDBJ databases">
        <authorList>
            <person name="Kriszt B."/>
            <person name="Tancsics A."/>
            <person name="Cserhati M."/>
            <person name="Toth A."/>
            <person name="Nagy I."/>
            <person name="Horvath B."/>
            <person name="Tamura T."/>
            <person name="Kukolya J."/>
            <person name="Szoboszlay S."/>
        </authorList>
    </citation>
    <scope>NUCLEOTIDE SEQUENCE [LARGE SCALE GENOMIC DNA]</scope>
    <source>
        <strain evidence="2 3">AK37</strain>
    </source>
</reference>
<dbReference type="PATRIC" id="fig|1114960.4.peg.4111"/>
<feature type="transmembrane region" description="Helical" evidence="1">
    <location>
        <begin position="21"/>
        <end position="41"/>
    </location>
</feature>
<feature type="transmembrane region" description="Helical" evidence="1">
    <location>
        <begin position="95"/>
        <end position="116"/>
    </location>
</feature>
<keyword evidence="1" id="KW-0472">Membrane</keyword>
<comment type="caution">
    <text evidence="2">The sequence shown here is derived from an EMBL/GenBank/DDBJ whole genome shotgun (WGS) entry which is preliminary data.</text>
</comment>
<evidence type="ECO:0008006" key="4">
    <source>
        <dbReference type="Google" id="ProtNLM"/>
    </source>
</evidence>
<keyword evidence="1" id="KW-1133">Transmembrane helix</keyword>
<gene>
    <name evidence="2" type="ORF">AK37_20154</name>
</gene>
<dbReference type="RefSeq" id="WP_006553945.1">
    <property type="nucleotide sequence ID" value="NZ_AHBW01000055.1"/>
</dbReference>
<protein>
    <recommendedName>
        <fullName evidence="4">DUF1772 domain-containing protein</fullName>
    </recommendedName>
</protein>
<evidence type="ECO:0000256" key="1">
    <source>
        <dbReference type="SAM" id="Phobius"/>
    </source>
</evidence>
<evidence type="ECO:0000313" key="2">
    <source>
        <dbReference type="EMBL" id="EHK81398.1"/>
    </source>
</evidence>
<keyword evidence="1" id="KW-0812">Transmembrane</keyword>
<dbReference type="AlphaFoldDB" id="H0JWC2"/>
<dbReference type="Proteomes" id="UP000005064">
    <property type="component" value="Unassembled WGS sequence"/>
</dbReference>
<proteinExistence type="predicted"/>
<feature type="transmembrane region" description="Helical" evidence="1">
    <location>
        <begin position="67"/>
        <end position="86"/>
    </location>
</feature>
<accession>H0JWC2</accession>
<sequence>MTALRVTNSRSDTLRTVVSAAYSWVALIAFGGILAETIILYPNIFHAPPDSLDLAVRFFSQTGPADFFPPMGALTVALGLAALIVVRRDRAARRWVLASLTVLLLGEFAFSALYFWPRNTIMFDEGIAVHSAETLRRVATEFVTGHRVRLAMSALTATLAFGALRRVLISSALARAAREQAAHDVRMPPAPSAR</sequence>
<dbReference type="EMBL" id="AHBW01000055">
    <property type="protein sequence ID" value="EHK81398.1"/>
    <property type="molecule type" value="Genomic_DNA"/>
</dbReference>
<evidence type="ECO:0000313" key="3">
    <source>
        <dbReference type="Proteomes" id="UP000005064"/>
    </source>
</evidence>